<keyword evidence="9" id="KW-0539">Nucleus</keyword>
<gene>
    <name evidence="14" type="ORF">BU23DRAFT_507917</name>
</gene>
<comment type="subcellular location">
    <subcellularLocation>
        <location evidence="1">Nucleus</location>
    </subcellularLocation>
</comment>
<evidence type="ECO:0000256" key="5">
    <source>
        <dbReference type="ARBA" id="ARBA00022723"/>
    </source>
</evidence>
<dbReference type="Pfam" id="PF11789">
    <property type="entry name" value="zf-Nse"/>
    <property type="match status" value="1"/>
</dbReference>
<sequence>MTSRPRHSMARPAAMMATPGPSNRPAASHELPPYKKPRHALSPAAQAKLSALNDRSAEHLKKHSQKAGDRIMEAAALVLDDLYARREAVEKQSKKLQKGIEVKNHEEDKQRLAILEEKAEDYAKELEVAMRAVVDTGAAAERIEESLNWLRDHAPGQLERDYATQRSQLQSQRASQSQRRRTHNEDEDMEGGQQTQESVGPTPGPTPLDGSRPSLTGASELYAARIKRRKNEYTSKSFSARYSQNEAYRNFKKMVHDAIYRDKHPLPHPDTWFTDTGLPAPGVPGHGQDGDEDDDIVMGPATISTKCPLTLLELQDPYTSSKCPHTFERTAIFEMIRKSKHGPGGVPMPRNEEKAIKCPQSGCDKWLARNDLHHDPVLVRKIKRIQQQKQSQEDDDDDDDEESEVSVSG</sequence>
<feature type="region of interest" description="Disordered" evidence="12">
    <location>
        <begin position="161"/>
        <end position="215"/>
    </location>
</feature>
<evidence type="ECO:0000256" key="6">
    <source>
        <dbReference type="ARBA" id="ARBA00022771"/>
    </source>
</evidence>
<dbReference type="GO" id="GO:0030915">
    <property type="term" value="C:Smc5-Smc6 complex"/>
    <property type="evidence" value="ECO:0007669"/>
    <property type="project" value="InterPro"/>
</dbReference>
<feature type="compositionally biased region" description="Acidic residues" evidence="12">
    <location>
        <begin position="393"/>
        <end position="409"/>
    </location>
</feature>
<protein>
    <recommendedName>
        <fullName evidence="13">SP-RING-type domain-containing protein</fullName>
    </recommendedName>
</protein>
<dbReference type="CDD" id="cd16651">
    <property type="entry name" value="SPL-RING_NSE2"/>
    <property type="match status" value="1"/>
</dbReference>
<dbReference type="OrthoDB" id="756301at2759"/>
<evidence type="ECO:0000256" key="12">
    <source>
        <dbReference type="SAM" id="MobiDB-lite"/>
    </source>
</evidence>
<comment type="pathway">
    <text evidence="2">Protein modification; protein sumoylation.</text>
</comment>
<keyword evidence="15" id="KW-1185">Reference proteome</keyword>
<dbReference type="GO" id="GO:0008270">
    <property type="term" value="F:zinc ion binding"/>
    <property type="evidence" value="ECO:0007669"/>
    <property type="project" value="UniProtKB-KW"/>
</dbReference>
<evidence type="ECO:0000256" key="10">
    <source>
        <dbReference type="PROSITE-ProRule" id="PRU00452"/>
    </source>
</evidence>
<dbReference type="GO" id="GO:0005634">
    <property type="term" value="C:nucleus"/>
    <property type="evidence" value="ECO:0007669"/>
    <property type="project" value="UniProtKB-SubCell"/>
</dbReference>
<dbReference type="GO" id="GO:0016925">
    <property type="term" value="P:protein sumoylation"/>
    <property type="evidence" value="ECO:0007669"/>
    <property type="project" value="UniProtKB-UniPathway"/>
</dbReference>
<dbReference type="PANTHER" id="PTHR21330">
    <property type="entry name" value="E3 SUMO-PROTEIN LIGASE NSE2"/>
    <property type="match status" value="1"/>
</dbReference>
<accession>A0A6A5V8M6</accession>
<feature type="region of interest" description="Disordered" evidence="12">
    <location>
        <begin position="381"/>
        <end position="409"/>
    </location>
</feature>
<feature type="domain" description="SP-RING-type" evidence="13">
    <location>
        <begin position="292"/>
        <end position="387"/>
    </location>
</feature>
<evidence type="ECO:0000256" key="7">
    <source>
        <dbReference type="ARBA" id="ARBA00022786"/>
    </source>
</evidence>
<evidence type="ECO:0000256" key="4">
    <source>
        <dbReference type="ARBA" id="ARBA00022679"/>
    </source>
</evidence>
<dbReference type="Proteomes" id="UP000800036">
    <property type="component" value="Unassembled WGS sequence"/>
</dbReference>
<keyword evidence="5" id="KW-0479">Metal-binding</keyword>
<feature type="compositionally biased region" description="Low complexity" evidence="12">
    <location>
        <begin position="165"/>
        <end position="177"/>
    </location>
</feature>
<dbReference type="InterPro" id="IPR013083">
    <property type="entry name" value="Znf_RING/FYVE/PHD"/>
</dbReference>
<keyword evidence="11" id="KW-0175">Coiled coil</keyword>
<keyword evidence="6 10" id="KW-0863">Zinc-finger</keyword>
<feature type="coiled-coil region" evidence="11">
    <location>
        <begin position="79"/>
        <end position="132"/>
    </location>
</feature>
<dbReference type="PROSITE" id="PS51044">
    <property type="entry name" value="ZF_SP_RING"/>
    <property type="match status" value="1"/>
</dbReference>
<dbReference type="InterPro" id="IPR026846">
    <property type="entry name" value="Nse2(Mms21)"/>
</dbReference>
<feature type="region of interest" description="Disordered" evidence="12">
    <location>
        <begin position="1"/>
        <end position="67"/>
    </location>
</feature>
<evidence type="ECO:0000259" key="13">
    <source>
        <dbReference type="PROSITE" id="PS51044"/>
    </source>
</evidence>
<dbReference type="EMBL" id="ML976685">
    <property type="protein sequence ID" value="KAF1972639.1"/>
    <property type="molecule type" value="Genomic_DNA"/>
</dbReference>
<evidence type="ECO:0000256" key="3">
    <source>
        <dbReference type="ARBA" id="ARBA00008212"/>
    </source>
</evidence>
<dbReference type="PANTHER" id="PTHR21330:SF1">
    <property type="entry name" value="E3 SUMO-PROTEIN LIGASE NSE2"/>
    <property type="match status" value="1"/>
</dbReference>
<keyword evidence="7" id="KW-0833">Ubl conjugation pathway</keyword>
<evidence type="ECO:0000313" key="14">
    <source>
        <dbReference type="EMBL" id="KAF1972639.1"/>
    </source>
</evidence>
<keyword evidence="4" id="KW-0808">Transferase</keyword>
<keyword evidence="8" id="KW-0862">Zinc</keyword>
<dbReference type="UniPathway" id="UPA00886"/>
<evidence type="ECO:0000256" key="8">
    <source>
        <dbReference type="ARBA" id="ARBA00022833"/>
    </source>
</evidence>
<name>A0A6A5V8M6_9PLEO</name>
<organism evidence="14 15">
    <name type="scientific">Bimuria novae-zelandiae CBS 107.79</name>
    <dbReference type="NCBI Taxonomy" id="1447943"/>
    <lineage>
        <taxon>Eukaryota</taxon>
        <taxon>Fungi</taxon>
        <taxon>Dikarya</taxon>
        <taxon>Ascomycota</taxon>
        <taxon>Pezizomycotina</taxon>
        <taxon>Dothideomycetes</taxon>
        <taxon>Pleosporomycetidae</taxon>
        <taxon>Pleosporales</taxon>
        <taxon>Massarineae</taxon>
        <taxon>Didymosphaeriaceae</taxon>
        <taxon>Bimuria</taxon>
    </lineage>
</organism>
<evidence type="ECO:0000313" key="15">
    <source>
        <dbReference type="Proteomes" id="UP000800036"/>
    </source>
</evidence>
<dbReference type="Gene3D" id="3.30.40.10">
    <property type="entry name" value="Zinc/RING finger domain, C3HC4 (zinc finger)"/>
    <property type="match status" value="1"/>
</dbReference>
<comment type="similarity">
    <text evidence="3">Belongs to the NSE2 family.</text>
</comment>
<evidence type="ECO:0000256" key="1">
    <source>
        <dbReference type="ARBA" id="ARBA00004123"/>
    </source>
</evidence>
<dbReference type="AlphaFoldDB" id="A0A6A5V8M6"/>
<dbReference type="SUPFAM" id="SSF57850">
    <property type="entry name" value="RING/U-box"/>
    <property type="match status" value="1"/>
</dbReference>
<evidence type="ECO:0000256" key="9">
    <source>
        <dbReference type="ARBA" id="ARBA00023242"/>
    </source>
</evidence>
<dbReference type="InterPro" id="IPR004181">
    <property type="entry name" value="Znf_MIZ"/>
</dbReference>
<reference evidence="14" key="1">
    <citation type="journal article" date="2020" name="Stud. Mycol.">
        <title>101 Dothideomycetes genomes: a test case for predicting lifestyles and emergence of pathogens.</title>
        <authorList>
            <person name="Haridas S."/>
            <person name="Albert R."/>
            <person name="Binder M."/>
            <person name="Bloem J."/>
            <person name="Labutti K."/>
            <person name="Salamov A."/>
            <person name="Andreopoulos B."/>
            <person name="Baker S."/>
            <person name="Barry K."/>
            <person name="Bills G."/>
            <person name="Bluhm B."/>
            <person name="Cannon C."/>
            <person name="Castanera R."/>
            <person name="Culley D."/>
            <person name="Daum C."/>
            <person name="Ezra D."/>
            <person name="Gonzalez J."/>
            <person name="Henrissat B."/>
            <person name="Kuo A."/>
            <person name="Liang C."/>
            <person name="Lipzen A."/>
            <person name="Lutzoni F."/>
            <person name="Magnuson J."/>
            <person name="Mondo S."/>
            <person name="Nolan M."/>
            <person name="Ohm R."/>
            <person name="Pangilinan J."/>
            <person name="Park H.-J."/>
            <person name="Ramirez L."/>
            <person name="Alfaro M."/>
            <person name="Sun H."/>
            <person name="Tritt A."/>
            <person name="Yoshinaga Y."/>
            <person name="Zwiers L.-H."/>
            <person name="Turgeon B."/>
            <person name="Goodwin S."/>
            <person name="Spatafora J."/>
            <person name="Crous P."/>
            <person name="Grigoriev I."/>
        </authorList>
    </citation>
    <scope>NUCLEOTIDE SEQUENCE</scope>
    <source>
        <strain evidence="14">CBS 107.79</strain>
    </source>
</reference>
<evidence type="ECO:0000256" key="11">
    <source>
        <dbReference type="SAM" id="Coils"/>
    </source>
</evidence>
<dbReference type="GO" id="GO:0061665">
    <property type="term" value="F:SUMO ligase activity"/>
    <property type="evidence" value="ECO:0007669"/>
    <property type="project" value="TreeGrafter"/>
</dbReference>
<evidence type="ECO:0000256" key="2">
    <source>
        <dbReference type="ARBA" id="ARBA00004718"/>
    </source>
</evidence>
<proteinExistence type="inferred from homology"/>
<dbReference type="GO" id="GO:0000724">
    <property type="term" value="P:double-strand break repair via homologous recombination"/>
    <property type="evidence" value="ECO:0007669"/>
    <property type="project" value="InterPro"/>
</dbReference>